<keyword evidence="2" id="KW-1015">Disulfide bond</keyword>
<feature type="domain" description="Fibronectin type-III" evidence="6">
    <location>
        <begin position="333"/>
        <end position="442"/>
    </location>
</feature>
<dbReference type="SMART" id="SM00060">
    <property type="entry name" value="FN3"/>
    <property type="match status" value="3"/>
</dbReference>
<dbReference type="OrthoDB" id="6244967at2759"/>
<dbReference type="InterPro" id="IPR003961">
    <property type="entry name" value="FN3_dom"/>
</dbReference>
<dbReference type="PROSITE" id="PS50835">
    <property type="entry name" value="IG_LIKE"/>
    <property type="match status" value="1"/>
</dbReference>
<accession>V3ZJB0</accession>
<dbReference type="InterPro" id="IPR007110">
    <property type="entry name" value="Ig-like_dom"/>
</dbReference>
<dbReference type="RefSeq" id="XP_009058038.1">
    <property type="nucleotide sequence ID" value="XM_009059790.1"/>
</dbReference>
<evidence type="ECO:0000256" key="2">
    <source>
        <dbReference type="ARBA" id="ARBA00023157"/>
    </source>
</evidence>
<dbReference type="InterPro" id="IPR013098">
    <property type="entry name" value="Ig_I-set"/>
</dbReference>
<feature type="domain" description="Ig-like" evidence="5">
    <location>
        <begin position="30"/>
        <end position="124"/>
    </location>
</feature>
<gene>
    <name evidence="7" type="ORF">LOTGIDRAFT_153779</name>
</gene>
<dbReference type="CDD" id="cd00063">
    <property type="entry name" value="FN3"/>
    <property type="match status" value="4"/>
</dbReference>
<dbReference type="SMART" id="SM00409">
    <property type="entry name" value="IG"/>
    <property type="match status" value="1"/>
</dbReference>
<dbReference type="PANTHER" id="PTHR44170:SF6">
    <property type="entry name" value="CONTACTIN"/>
    <property type="match status" value="1"/>
</dbReference>
<keyword evidence="4" id="KW-0812">Transmembrane</keyword>
<keyword evidence="4" id="KW-1133">Transmembrane helix</keyword>
<dbReference type="InterPro" id="IPR003599">
    <property type="entry name" value="Ig_sub"/>
</dbReference>
<feature type="compositionally biased region" description="Polar residues" evidence="3">
    <location>
        <begin position="210"/>
        <end position="224"/>
    </location>
</feature>
<dbReference type="Pfam" id="PF00041">
    <property type="entry name" value="fn3"/>
    <property type="match status" value="2"/>
</dbReference>
<evidence type="ECO:0000313" key="7">
    <source>
        <dbReference type="EMBL" id="ESO91343.1"/>
    </source>
</evidence>
<evidence type="ECO:0000256" key="4">
    <source>
        <dbReference type="SAM" id="Phobius"/>
    </source>
</evidence>
<feature type="domain" description="Fibronectin type-III" evidence="6">
    <location>
        <begin position="131"/>
        <end position="227"/>
    </location>
</feature>
<evidence type="ECO:0000313" key="8">
    <source>
        <dbReference type="Proteomes" id="UP000030746"/>
    </source>
</evidence>
<proteinExistence type="predicted"/>
<keyword evidence="1" id="KW-0677">Repeat</keyword>
<dbReference type="InterPro" id="IPR036179">
    <property type="entry name" value="Ig-like_dom_sf"/>
</dbReference>
<sequence>MSVCSNVTCKAWSGIELGFSDNRLSFTGLIRIEEKLRSVIVDKGEKARFVCKIVTQPSDSDRIHLHWKHNGKLINKSNHAKYVLKTDKNRNTLVIRNVNQNDSGVYMCIVSVGIDMDMSSAHLTVRSVPDPPVNVRLNTCHGHSAEITWQPGPNNGDPISKYIVQFNTSENKDHWFDYFEKFPGDMNNVFVEMSPWGTYSFRVIAKNSVGQSKPSESTVGNCTTPPDRPDGNPKSVRTRTDKKGMLVIQWEPMHRLLHHGPAFCYHVYWRPKGSTYWESAVVADPSVSHFEKEVDDIYGLYEIQVKAENNLGASYQPAFIYHGHSGEGEPLISPKDFRVDPTYSVEPHIAHFIWEAVDTTEDKIRGHFRGYQLRYWRSSEGRFKMKKIDISFDLKEGDHGPDVRVALSNLPAYTALRAQVTVRNTHYTGPPSQTIDFFTPEGEPGPVRNLHTEAYGMTYVVLKWLPPDEPNGILIGYGISYQTGKKLGKIRALKTQITNPSKLGARITGLVADKQYRFYVWARTEAGKGESSYLDIKTADGKGARNYYRSENGQLESAYYHETSGCSRNIVFISSYVISVTLTFYFVFHH</sequence>
<dbReference type="KEGG" id="lgi:LOTGIDRAFT_153779"/>
<organism evidence="7 8">
    <name type="scientific">Lottia gigantea</name>
    <name type="common">Giant owl limpet</name>
    <dbReference type="NCBI Taxonomy" id="225164"/>
    <lineage>
        <taxon>Eukaryota</taxon>
        <taxon>Metazoa</taxon>
        <taxon>Spiralia</taxon>
        <taxon>Lophotrochozoa</taxon>
        <taxon>Mollusca</taxon>
        <taxon>Gastropoda</taxon>
        <taxon>Patellogastropoda</taxon>
        <taxon>Lottioidea</taxon>
        <taxon>Lottiidae</taxon>
        <taxon>Lottia</taxon>
    </lineage>
</organism>
<dbReference type="Proteomes" id="UP000030746">
    <property type="component" value="Unassembled WGS sequence"/>
</dbReference>
<feature type="domain" description="Fibronectin type-III" evidence="6">
    <location>
        <begin position="229"/>
        <end position="328"/>
    </location>
</feature>
<feature type="domain" description="Fibronectin type-III" evidence="6">
    <location>
        <begin position="446"/>
        <end position="542"/>
    </location>
</feature>
<feature type="transmembrane region" description="Helical" evidence="4">
    <location>
        <begin position="570"/>
        <end position="588"/>
    </location>
</feature>
<keyword evidence="4" id="KW-0472">Membrane</keyword>
<dbReference type="AlphaFoldDB" id="V3ZJB0"/>
<reference evidence="7 8" key="1">
    <citation type="journal article" date="2013" name="Nature">
        <title>Insights into bilaterian evolution from three spiralian genomes.</title>
        <authorList>
            <person name="Simakov O."/>
            <person name="Marletaz F."/>
            <person name="Cho S.J."/>
            <person name="Edsinger-Gonzales E."/>
            <person name="Havlak P."/>
            <person name="Hellsten U."/>
            <person name="Kuo D.H."/>
            <person name="Larsson T."/>
            <person name="Lv J."/>
            <person name="Arendt D."/>
            <person name="Savage R."/>
            <person name="Osoegawa K."/>
            <person name="de Jong P."/>
            <person name="Grimwood J."/>
            <person name="Chapman J.A."/>
            <person name="Shapiro H."/>
            <person name="Aerts A."/>
            <person name="Otillar R.P."/>
            <person name="Terry A.Y."/>
            <person name="Boore J.L."/>
            <person name="Grigoriev I.V."/>
            <person name="Lindberg D.R."/>
            <person name="Seaver E.C."/>
            <person name="Weisblat D.A."/>
            <person name="Putnam N.H."/>
            <person name="Rokhsar D.S."/>
        </authorList>
    </citation>
    <scope>NUCLEOTIDE SEQUENCE [LARGE SCALE GENOMIC DNA]</scope>
</reference>
<protein>
    <submittedName>
        <fullName evidence="7">Uncharacterized protein</fullName>
    </submittedName>
</protein>
<dbReference type="HOGENOM" id="CLU_005756_4_0_1"/>
<dbReference type="STRING" id="225164.V3ZJB0"/>
<dbReference type="PROSITE" id="PS50853">
    <property type="entry name" value="FN3"/>
    <property type="match status" value="4"/>
</dbReference>
<dbReference type="InterPro" id="IPR036116">
    <property type="entry name" value="FN3_sf"/>
</dbReference>
<dbReference type="Gene3D" id="2.60.40.10">
    <property type="entry name" value="Immunoglobulins"/>
    <property type="match status" value="5"/>
</dbReference>
<feature type="region of interest" description="Disordered" evidence="3">
    <location>
        <begin position="210"/>
        <end position="239"/>
    </location>
</feature>
<evidence type="ECO:0000259" key="6">
    <source>
        <dbReference type="PROSITE" id="PS50853"/>
    </source>
</evidence>
<dbReference type="Pfam" id="PF07679">
    <property type="entry name" value="I-set"/>
    <property type="match status" value="1"/>
</dbReference>
<dbReference type="PANTHER" id="PTHR44170">
    <property type="entry name" value="PROTEIN SIDEKICK"/>
    <property type="match status" value="1"/>
</dbReference>
<keyword evidence="8" id="KW-1185">Reference proteome</keyword>
<dbReference type="GeneID" id="20236102"/>
<dbReference type="SUPFAM" id="SSF48726">
    <property type="entry name" value="Immunoglobulin"/>
    <property type="match status" value="1"/>
</dbReference>
<dbReference type="InterPro" id="IPR013783">
    <property type="entry name" value="Ig-like_fold"/>
</dbReference>
<evidence type="ECO:0000256" key="1">
    <source>
        <dbReference type="ARBA" id="ARBA00022737"/>
    </source>
</evidence>
<name>V3ZJB0_LOTGI</name>
<dbReference type="GO" id="GO:0016020">
    <property type="term" value="C:membrane"/>
    <property type="evidence" value="ECO:0007669"/>
    <property type="project" value="UniProtKB-SubCell"/>
</dbReference>
<dbReference type="GO" id="GO:0098609">
    <property type="term" value="P:cell-cell adhesion"/>
    <property type="evidence" value="ECO:0007669"/>
    <property type="project" value="TreeGrafter"/>
</dbReference>
<dbReference type="EMBL" id="KB202283">
    <property type="protein sequence ID" value="ESO91343.1"/>
    <property type="molecule type" value="Genomic_DNA"/>
</dbReference>
<dbReference type="SUPFAM" id="SSF49265">
    <property type="entry name" value="Fibronectin type III"/>
    <property type="match status" value="2"/>
</dbReference>
<evidence type="ECO:0000256" key="3">
    <source>
        <dbReference type="SAM" id="MobiDB-lite"/>
    </source>
</evidence>
<evidence type="ECO:0000259" key="5">
    <source>
        <dbReference type="PROSITE" id="PS50835"/>
    </source>
</evidence>
<dbReference type="CTD" id="20236102"/>
<dbReference type="OMA" id="ISWTTMQ"/>